<keyword evidence="2" id="KW-1185">Reference proteome</keyword>
<reference evidence="1 2" key="1">
    <citation type="submission" date="2018-09" db="EMBL/GenBank/DDBJ databases">
        <title>YIM 75000 draft genome.</title>
        <authorList>
            <person name="Tang S."/>
            <person name="Feng Y."/>
        </authorList>
    </citation>
    <scope>NUCLEOTIDE SEQUENCE [LARGE SCALE GENOMIC DNA]</scope>
    <source>
        <strain evidence="1 2">YIM 75000</strain>
    </source>
</reference>
<comment type="caution">
    <text evidence="1">The sequence shown here is derived from an EMBL/GenBank/DDBJ whole genome shotgun (WGS) entry which is preliminary data.</text>
</comment>
<dbReference type="Pfam" id="PF16259">
    <property type="entry name" value="DUF4913"/>
    <property type="match status" value="1"/>
</dbReference>
<organism evidence="1 2">
    <name type="scientific">Vallicoccus soli</name>
    <dbReference type="NCBI Taxonomy" id="2339232"/>
    <lineage>
        <taxon>Bacteria</taxon>
        <taxon>Bacillati</taxon>
        <taxon>Actinomycetota</taxon>
        <taxon>Actinomycetes</taxon>
        <taxon>Motilibacterales</taxon>
        <taxon>Vallicoccaceae</taxon>
        <taxon>Vallicoccus</taxon>
    </lineage>
</organism>
<dbReference type="Proteomes" id="UP000265614">
    <property type="component" value="Unassembled WGS sequence"/>
</dbReference>
<dbReference type="InterPro" id="IPR032584">
    <property type="entry name" value="DUF4913"/>
</dbReference>
<sequence length="126" mass="14463">MGAEAGGEEPQLYYPTLDVFVRELLAPTYRRVIDGRHRSWCPQWWRHGEAIARLEALWRAWEHLRHDPAIGASSWFRDHADPHMAVLFDPDAGPFKYCTSEQGHSPRLQPLPLDAPPEGLFQLPTP</sequence>
<accession>A0A3A3YMA8</accession>
<evidence type="ECO:0000313" key="1">
    <source>
        <dbReference type="EMBL" id="RJK92543.1"/>
    </source>
</evidence>
<dbReference type="AlphaFoldDB" id="A0A3A3YMA8"/>
<gene>
    <name evidence="1" type="ORF">D5H78_18650</name>
</gene>
<protein>
    <submittedName>
        <fullName evidence="1">DUF4913 domain-containing protein</fullName>
    </submittedName>
</protein>
<dbReference type="EMBL" id="QZEZ01000014">
    <property type="protein sequence ID" value="RJK92543.1"/>
    <property type="molecule type" value="Genomic_DNA"/>
</dbReference>
<dbReference type="OrthoDB" id="4570343at2"/>
<name>A0A3A3YMA8_9ACTN</name>
<proteinExistence type="predicted"/>
<evidence type="ECO:0000313" key="2">
    <source>
        <dbReference type="Proteomes" id="UP000265614"/>
    </source>
</evidence>